<dbReference type="RefSeq" id="XP_030059731.1">
    <property type="nucleotide sequence ID" value="XM_030203871.1"/>
</dbReference>
<dbReference type="KEGG" id="muo:115470589"/>
<comment type="subcellular location">
    <subcellularLocation>
        <location evidence="1">Membrane</location>
    </subcellularLocation>
</comment>
<dbReference type="GeneID" id="115470589"/>
<protein>
    <submittedName>
        <fullName evidence="9 10">Peroxidasin homolog isoform X1</fullName>
    </submittedName>
</protein>
<gene>
    <name evidence="9 10" type="primary">LOC115470589</name>
</gene>
<organism evidence="8 10">
    <name type="scientific">Microcaecilia unicolor</name>
    <dbReference type="NCBI Taxonomy" id="1415580"/>
    <lineage>
        <taxon>Eukaryota</taxon>
        <taxon>Metazoa</taxon>
        <taxon>Chordata</taxon>
        <taxon>Craniata</taxon>
        <taxon>Vertebrata</taxon>
        <taxon>Euteleostomi</taxon>
        <taxon>Amphibia</taxon>
        <taxon>Gymnophiona</taxon>
        <taxon>Siphonopidae</taxon>
        <taxon>Microcaecilia</taxon>
    </lineage>
</organism>
<evidence type="ECO:0000256" key="3">
    <source>
        <dbReference type="ARBA" id="ARBA00023136"/>
    </source>
</evidence>
<evidence type="ECO:0000259" key="7">
    <source>
        <dbReference type="PROSITE" id="PS50835"/>
    </source>
</evidence>
<sequence length="387" mass="42783">MPPHFHLCFLLFFCLDQGFSAQLEQGNVSVYAALGGQAEFILHVIPSGCSHTGRRCSEYEWRKQDNTKIANFKEQNWTCVNVYKHKCKGYENGSLQLSNISTEDSGYYFVDLYNTTGTLVAKLWFLLQIQDPISEPKVNYSCLKNGTIQFSCSVQNGTDPVYSWAIEGMSPVDNCIYTQNGTCTISITSQLMPREVKCTVKNQISTNFSRSIIASCPDPVSEPKVNYSCLKNGTILQLSCSVQSGTDPEYSWTIEGMSPMDNCTYSQNGTCTISIASQLMPREVTCTVKNQISMNVSHSINASCPETSTSALAPTLASSELPSIISTVDNRTMSLDNRTMPKNINTSWTDSHCLQKCIMKSAIWGSVVLLVTSLALILGCLYTMPKE</sequence>
<keyword evidence="5" id="KW-1133">Transmembrane helix</keyword>
<proteinExistence type="predicted"/>
<keyword evidence="3 5" id="KW-0472">Membrane</keyword>
<evidence type="ECO:0000256" key="5">
    <source>
        <dbReference type="SAM" id="Phobius"/>
    </source>
</evidence>
<evidence type="ECO:0000256" key="1">
    <source>
        <dbReference type="ARBA" id="ARBA00004370"/>
    </source>
</evidence>
<evidence type="ECO:0000313" key="9">
    <source>
        <dbReference type="RefSeq" id="XP_030059731.1"/>
    </source>
</evidence>
<dbReference type="InterPro" id="IPR015631">
    <property type="entry name" value="CD2/SLAM_rcpt"/>
</dbReference>
<dbReference type="RefSeq" id="XP_030059732.1">
    <property type="nucleotide sequence ID" value="XM_030203872.1"/>
</dbReference>
<name>A0A6P7XWC1_9AMPH</name>
<feature type="signal peptide" evidence="6">
    <location>
        <begin position="1"/>
        <end position="21"/>
    </location>
</feature>
<dbReference type="PANTHER" id="PTHR12080:SF55">
    <property type="entry name" value="LYMPHOCYTE FUNCTION-ASSOCIATED ANTIGEN 3"/>
    <property type="match status" value="1"/>
</dbReference>
<keyword evidence="5" id="KW-0812">Transmembrane</keyword>
<accession>A0A6P7XWC1</accession>
<dbReference type="PANTHER" id="PTHR12080">
    <property type="entry name" value="SIGNALING LYMPHOCYTIC ACTIVATION MOLECULE"/>
    <property type="match status" value="1"/>
</dbReference>
<keyword evidence="2 6" id="KW-0732">Signal</keyword>
<reference evidence="9 10" key="1">
    <citation type="submission" date="2025-04" db="UniProtKB">
        <authorList>
            <consortium name="RefSeq"/>
        </authorList>
    </citation>
    <scope>IDENTIFICATION</scope>
</reference>
<evidence type="ECO:0000313" key="8">
    <source>
        <dbReference type="Proteomes" id="UP000515156"/>
    </source>
</evidence>
<dbReference type="PROSITE" id="PS50835">
    <property type="entry name" value="IG_LIKE"/>
    <property type="match status" value="1"/>
</dbReference>
<dbReference type="InterPro" id="IPR013783">
    <property type="entry name" value="Ig-like_fold"/>
</dbReference>
<dbReference type="OrthoDB" id="8439544at2759"/>
<keyword evidence="8" id="KW-1185">Reference proteome</keyword>
<dbReference type="InterPro" id="IPR007110">
    <property type="entry name" value="Ig-like_dom"/>
</dbReference>
<evidence type="ECO:0000313" key="10">
    <source>
        <dbReference type="RefSeq" id="XP_030059732.1"/>
    </source>
</evidence>
<evidence type="ECO:0000256" key="2">
    <source>
        <dbReference type="ARBA" id="ARBA00022729"/>
    </source>
</evidence>
<feature type="transmembrane region" description="Helical" evidence="5">
    <location>
        <begin position="362"/>
        <end position="384"/>
    </location>
</feature>
<evidence type="ECO:0000256" key="4">
    <source>
        <dbReference type="ARBA" id="ARBA00023180"/>
    </source>
</evidence>
<keyword evidence="4" id="KW-0325">Glycoprotein</keyword>
<dbReference type="AlphaFoldDB" id="A0A6P7XWC1"/>
<dbReference type="Gene3D" id="2.60.40.10">
    <property type="entry name" value="Immunoglobulins"/>
    <property type="match status" value="3"/>
</dbReference>
<evidence type="ECO:0000256" key="6">
    <source>
        <dbReference type="SAM" id="SignalP"/>
    </source>
</evidence>
<dbReference type="Proteomes" id="UP000515156">
    <property type="component" value="Chromosome 5"/>
</dbReference>
<feature type="domain" description="Ig-like" evidence="7">
    <location>
        <begin position="223"/>
        <end position="297"/>
    </location>
</feature>
<feature type="chain" id="PRO_5044652487" evidence="6">
    <location>
        <begin position="22"/>
        <end position="387"/>
    </location>
</feature>
<dbReference type="SUPFAM" id="SSF48726">
    <property type="entry name" value="Immunoglobulin"/>
    <property type="match status" value="3"/>
</dbReference>
<dbReference type="GO" id="GO:0016020">
    <property type="term" value="C:membrane"/>
    <property type="evidence" value="ECO:0007669"/>
    <property type="project" value="UniProtKB-SubCell"/>
</dbReference>
<dbReference type="InterPro" id="IPR036179">
    <property type="entry name" value="Ig-like_dom_sf"/>
</dbReference>